<dbReference type="AlphaFoldDB" id="A0A9N9GDT6"/>
<evidence type="ECO:0000256" key="3">
    <source>
        <dbReference type="ARBA" id="ARBA00022946"/>
    </source>
</evidence>
<dbReference type="Gene3D" id="3.30.160.20">
    <property type="match status" value="1"/>
</dbReference>
<dbReference type="Proteomes" id="UP000789375">
    <property type="component" value="Unassembled WGS sequence"/>
</dbReference>
<keyword evidence="7" id="KW-1185">Reference proteome</keyword>
<dbReference type="InterPro" id="IPR052405">
    <property type="entry name" value="Mito_Transl_Release_Factor"/>
</dbReference>
<protein>
    <submittedName>
        <fullName evidence="6">16433_t:CDS:1</fullName>
    </submittedName>
</protein>
<comment type="caution">
    <text evidence="6">The sequence shown here is derived from an EMBL/GenBank/DDBJ whole genome shotgun (WGS) entry which is preliminary data.</text>
</comment>
<evidence type="ECO:0000259" key="5">
    <source>
        <dbReference type="Pfam" id="PF00472"/>
    </source>
</evidence>
<sequence length="183" mass="21193">MSLIKARSFLSRALQLYQTKVARNLSRTIHTIHDKNIITIKFQNQNHFNNISRNNLTTTNSLFSNESIITNPIEKQITDDIKDDKIKRKQRIEIKLNEQDLIESFVKGSGNGGQKINTSSNCVDLRHVPTGMRVQCQKTRSLQQNRNIARKILIERLDNYYNGELNDGIKNLEDLEVEKNNQN</sequence>
<dbReference type="PANTHER" id="PTHR46203:SF1">
    <property type="entry name" value="MITOCHONDRIAL TRANSLATION RELEASE FACTOR IN RESCUE"/>
    <property type="match status" value="1"/>
</dbReference>
<keyword evidence="4" id="KW-0496">Mitochondrion</keyword>
<dbReference type="EMBL" id="CAJVPP010002446">
    <property type="protein sequence ID" value="CAG8600312.1"/>
    <property type="molecule type" value="Genomic_DNA"/>
</dbReference>
<comment type="subcellular location">
    <subcellularLocation>
        <location evidence="1">Mitochondrion</location>
    </subcellularLocation>
</comment>
<evidence type="ECO:0000256" key="4">
    <source>
        <dbReference type="ARBA" id="ARBA00023128"/>
    </source>
</evidence>
<dbReference type="PANTHER" id="PTHR46203">
    <property type="entry name" value="PROBABLE PEPTIDE CHAIN RELEASE FACTOR C12ORF65"/>
    <property type="match status" value="1"/>
</dbReference>
<evidence type="ECO:0000313" key="6">
    <source>
        <dbReference type="EMBL" id="CAG8600312.1"/>
    </source>
</evidence>
<dbReference type="Pfam" id="PF00472">
    <property type="entry name" value="RF-1"/>
    <property type="match status" value="1"/>
</dbReference>
<evidence type="ECO:0000256" key="1">
    <source>
        <dbReference type="ARBA" id="ARBA00004173"/>
    </source>
</evidence>
<feature type="domain" description="Prokaryotic-type class I peptide chain release factors" evidence="5">
    <location>
        <begin position="91"/>
        <end position="161"/>
    </location>
</feature>
<dbReference type="GO" id="GO:0003747">
    <property type="term" value="F:translation release factor activity"/>
    <property type="evidence" value="ECO:0007669"/>
    <property type="project" value="InterPro"/>
</dbReference>
<evidence type="ECO:0000256" key="2">
    <source>
        <dbReference type="ARBA" id="ARBA00010835"/>
    </source>
</evidence>
<dbReference type="SUPFAM" id="SSF75620">
    <property type="entry name" value="Release factor"/>
    <property type="match status" value="1"/>
</dbReference>
<comment type="similarity">
    <text evidence="2">Belongs to the prokaryotic/mitochondrial release factor family.</text>
</comment>
<dbReference type="InterPro" id="IPR000352">
    <property type="entry name" value="Pep_chain_release_fac_I"/>
</dbReference>
<accession>A0A9N9GDT6</accession>
<dbReference type="GO" id="GO:0032543">
    <property type="term" value="P:mitochondrial translation"/>
    <property type="evidence" value="ECO:0007669"/>
    <property type="project" value="UniProtKB-ARBA"/>
</dbReference>
<organism evidence="6 7">
    <name type="scientific">Funneliformis mosseae</name>
    <name type="common">Endomycorrhizal fungus</name>
    <name type="synonym">Glomus mosseae</name>
    <dbReference type="NCBI Taxonomy" id="27381"/>
    <lineage>
        <taxon>Eukaryota</taxon>
        <taxon>Fungi</taxon>
        <taxon>Fungi incertae sedis</taxon>
        <taxon>Mucoromycota</taxon>
        <taxon>Glomeromycotina</taxon>
        <taxon>Glomeromycetes</taxon>
        <taxon>Glomerales</taxon>
        <taxon>Glomeraceae</taxon>
        <taxon>Funneliformis</taxon>
    </lineage>
</organism>
<dbReference type="GO" id="GO:0005739">
    <property type="term" value="C:mitochondrion"/>
    <property type="evidence" value="ECO:0007669"/>
    <property type="project" value="UniProtKB-SubCell"/>
</dbReference>
<name>A0A9N9GDT6_FUNMO</name>
<proteinExistence type="inferred from homology"/>
<reference evidence="6" key="1">
    <citation type="submission" date="2021-06" db="EMBL/GenBank/DDBJ databases">
        <authorList>
            <person name="Kallberg Y."/>
            <person name="Tangrot J."/>
            <person name="Rosling A."/>
        </authorList>
    </citation>
    <scope>NUCLEOTIDE SEQUENCE</scope>
    <source>
        <strain evidence="6">87-6 pot B 2015</strain>
    </source>
</reference>
<gene>
    <name evidence="6" type="ORF">FMOSSE_LOCUS8914</name>
</gene>
<dbReference type="InterPro" id="IPR045853">
    <property type="entry name" value="Pep_chain_release_fac_I_sf"/>
</dbReference>
<evidence type="ECO:0000313" key="7">
    <source>
        <dbReference type="Proteomes" id="UP000789375"/>
    </source>
</evidence>
<keyword evidence="3" id="KW-0809">Transit peptide</keyword>